<sequence length="192" mass="22354">MPYITYHQRLKNVLQAAAQNEVPFIWLDDLLDQVSDSQLLDTGKQGSRLKERVLMALARERRAGRVKVERLPNCRSKLSLTSRGLRYFLRHASHCLVDEHSIEFKRLTVRQLRRDTKVLNAVLYEIHQLIFGEDRTSTTKTFEDLPVAVTTLIQKIQAMGERNVELSSLLAENRVAERALWQRYPLPPPHRE</sequence>
<name>A0ACC1PY10_9APHY</name>
<reference evidence="1" key="1">
    <citation type="submission" date="2022-08" db="EMBL/GenBank/DDBJ databases">
        <title>Genome Sequence of Pycnoporus sanguineus.</title>
        <authorList>
            <person name="Buettner E."/>
        </authorList>
    </citation>
    <scope>NUCLEOTIDE SEQUENCE</scope>
    <source>
        <strain evidence="1">CG-C14</strain>
    </source>
</reference>
<dbReference type="EMBL" id="JANSHE010001003">
    <property type="protein sequence ID" value="KAJ3005287.1"/>
    <property type="molecule type" value="Genomic_DNA"/>
</dbReference>
<gene>
    <name evidence="1" type="ORF">NUW54_g4406</name>
</gene>
<organism evidence="1 2">
    <name type="scientific">Trametes sanguinea</name>
    <dbReference type="NCBI Taxonomy" id="158606"/>
    <lineage>
        <taxon>Eukaryota</taxon>
        <taxon>Fungi</taxon>
        <taxon>Dikarya</taxon>
        <taxon>Basidiomycota</taxon>
        <taxon>Agaricomycotina</taxon>
        <taxon>Agaricomycetes</taxon>
        <taxon>Polyporales</taxon>
        <taxon>Polyporaceae</taxon>
        <taxon>Trametes</taxon>
    </lineage>
</organism>
<evidence type="ECO:0000313" key="2">
    <source>
        <dbReference type="Proteomes" id="UP001144978"/>
    </source>
</evidence>
<accession>A0ACC1PY10</accession>
<keyword evidence="2" id="KW-1185">Reference proteome</keyword>
<evidence type="ECO:0000313" key="1">
    <source>
        <dbReference type="EMBL" id="KAJ3005287.1"/>
    </source>
</evidence>
<comment type="caution">
    <text evidence="1">The sequence shown here is derived from an EMBL/GenBank/DDBJ whole genome shotgun (WGS) entry which is preliminary data.</text>
</comment>
<protein>
    <submittedName>
        <fullName evidence="1">Uncharacterized protein</fullName>
    </submittedName>
</protein>
<proteinExistence type="predicted"/>
<dbReference type="Proteomes" id="UP001144978">
    <property type="component" value="Unassembled WGS sequence"/>
</dbReference>